<dbReference type="AlphaFoldDB" id="A0AAV4QC91"/>
<protein>
    <submittedName>
        <fullName evidence="1">Uncharacterized protein</fullName>
    </submittedName>
</protein>
<dbReference type="Proteomes" id="UP001054945">
    <property type="component" value="Unassembled WGS sequence"/>
</dbReference>
<reference evidence="1 2" key="1">
    <citation type="submission" date="2021-06" db="EMBL/GenBank/DDBJ databases">
        <title>Caerostris extrusa draft genome.</title>
        <authorList>
            <person name="Kono N."/>
            <person name="Arakawa K."/>
        </authorList>
    </citation>
    <scope>NUCLEOTIDE SEQUENCE [LARGE SCALE GENOMIC DNA]</scope>
</reference>
<proteinExistence type="predicted"/>
<dbReference type="EMBL" id="BPLR01006019">
    <property type="protein sequence ID" value="GIY06922.1"/>
    <property type="molecule type" value="Genomic_DNA"/>
</dbReference>
<name>A0AAV4QC91_CAEEX</name>
<gene>
    <name evidence="1" type="ORF">CEXT_11111</name>
</gene>
<organism evidence="1 2">
    <name type="scientific">Caerostris extrusa</name>
    <name type="common">Bark spider</name>
    <name type="synonym">Caerostris bankana</name>
    <dbReference type="NCBI Taxonomy" id="172846"/>
    <lineage>
        <taxon>Eukaryota</taxon>
        <taxon>Metazoa</taxon>
        <taxon>Ecdysozoa</taxon>
        <taxon>Arthropoda</taxon>
        <taxon>Chelicerata</taxon>
        <taxon>Arachnida</taxon>
        <taxon>Araneae</taxon>
        <taxon>Araneomorphae</taxon>
        <taxon>Entelegynae</taxon>
        <taxon>Araneoidea</taxon>
        <taxon>Araneidae</taxon>
        <taxon>Caerostris</taxon>
    </lineage>
</organism>
<evidence type="ECO:0000313" key="1">
    <source>
        <dbReference type="EMBL" id="GIY06922.1"/>
    </source>
</evidence>
<evidence type="ECO:0000313" key="2">
    <source>
        <dbReference type="Proteomes" id="UP001054945"/>
    </source>
</evidence>
<keyword evidence="2" id="KW-1185">Reference proteome</keyword>
<accession>A0AAV4QC91</accession>
<comment type="caution">
    <text evidence="1">The sequence shown here is derived from an EMBL/GenBank/DDBJ whole genome shotgun (WGS) entry which is preliminary data.</text>
</comment>
<sequence>MVYNGFLKFLRRRRDEEEEGKKYRIKKIGPKQESFLAKKRSKQAMERVHFQPKMPPGQKSLFKNAMLWSLTKSGPITSSWPPFGPHQRLFRFDMILGELRNRVFAFNPILCC</sequence>